<dbReference type="InterPro" id="IPR001548">
    <property type="entry name" value="Peptidase_M2"/>
</dbReference>
<accession>A0A062UHQ6</accession>
<feature type="active site" description="Proton acceptor 2" evidence="6">
    <location>
        <position position="385"/>
    </location>
</feature>
<feature type="binding site" evidence="8">
    <location>
        <position position="412"/>
    </location>
    <ligand>
        <name>Zn(2+)</name>
        <dbReference type="ChEBI" id="CHEBI:29105"/>
        <label>1</label>
        <note>catalytic</note>
    </ligand>
</feature>
<dbReference type="PANTHER" id="PTHR10514">
    <property type="entry name" value="ANGIOTENSIN-CONVERTING ENZYME"/>
    <property type="match status" value="1"/>
</dbReference>
<feature type="active site" description="Proton donor 2" evidence="6">
    <location>
        <position position="514"/>
    </location>
</feature>
<dbReference type="PANTHER" id="PTHR10514:SF27">
    <property type="entry name" value="ANGIOTENSIN-CONVERTING ENZYME"/>
    <property type="match status" value="1"/>
</dbReference>
<dbReference type="SUPFAM" id="SSF55486">
    <property type="entry name" value="Metalloproteases ('zincins'), catalytic domain"/>
    <property type="match status" value="1"/>
</dbReference>
<evidence type="ECO:0000313" key="13">
    <source>
        <dbReference type="Proteomes" id="UP000027190"/>
    </source>
</evidence>
<proteinExistence type="predicted"/>
<evidence type="ECO:0008006" key="14">
    <source>
        <dbReference type="Google" id="ProtNLM"/>
    </source>
</evidence>
<keyword evidence="8" id="KW-0479">Metal-binding</keyword>
<dbReference type="PATRIC" id="fig|1280947.3.peg.1884"/>
<feature type="binding site" evidence="8">
    <location>
        <position position="388"/>
    </location>
    <ligand>
        <name>Zn(2+)</name>
        <dbReference type="ChEBI" id="CHEBI:29105"/>
        <label>1</label>
        <note>catalytic</note>
    </ligand>
</feature>
<dbReference type="EMBL" id="AWFG01000023">
    <property type="protein sequence ID" value="KCZ58305.1"/>
    <property type="molecule type" value="Genomic_DNA"/>
</dbReference>
<feature type="binding site" evidence="10">
    <location>
        <position position="384"/>
    </location>
    <ligand>
        <name>Zn(2+)</name>
        <dbReference type="ChEBI" id="CHEBI:29105"/>
        <label>2</label>
        <note>catalytic</note>
    </ligand>
</feature>
<evidence type="ECO:0000256" key="4">
    <source>
        <dbReference type="PIRSR" id="PIRSR601548-1"/>
    </source>
</evidence>
<dbReference type="Pfam" id="PF01401">
    <property type="entry name" value="Peptidase_M2"/>
    <property type="match status" value="1"/>
</dbReference>
<evidence type="ECO:0000256" key="9">
    <source>
        <dbReference type="PIRSR" id="PIRSR601548-4"/>
    </source>
</evidence>
<dbReference type="CDD" id="cd06461">
    <property type="entry name" value="M2_ACE"/>
    <property type="match status" value="1"/>
</dbReference>
<feature type="binding site" evidence="7">
    <location>
        <position position="224"/>
    </location>
    <ligand>
        <name>chloride</name>
        <dbReference type="ChEBI" id="CHEBI:17996"/>
        <label>1</label>
    </ligand>
</feature>
<evidence type="ECO:0000256" key="8">
    <source>
        <dbReference type="PIRSR" id="PIRSR601548-3"/>
    </source>
</evidence>
<keyword evidence="13" id="KW-1185">Reference proteome</keyword>
<dbReference type="PROSITE" id="PS52011">
    <property type="entry name" value="PEPTIDASE_M2"/>
    <property type="match status" value="1"/>
</dbReference>
<feature type="binding site" evidence="10">
    <location>
        <position position="388"/>
    </location>
    <ligand>
        <name>Zn(2+)</name>
        <dbReference type="ChEBI" id="CHEBI:29105"/>
        <label>2</label>
        <note>catalytic</note>
    </ligand>
</feature>
<dbReference type="PRINTS" id="PR00791">
    <property type="entry name" value="PEPDIPTASEA"/>
</dbReference>
<feature type="active site" description="Proton acceptor 1" evidence="4">
    <location>
        <position position="385"/>
    </location>
</feature>
<dbReference type="RefSeq" id="WP_034739528.1">
    <property type="nucleotide sequence ID" value="NZ_AWFG01000023.1"/>
</dbReference>
<keyword evidence="8" id="KW-0862">Zinc</keyword>
<dbReference type="PROSITE" id="PS51257">
    <property type="entry name" value="PROKAR_LIPOPROTEIN"/>
    <property type="match status" value="1"/>
</dbReference>
<dbReference type="Gene3D" id="1.10.1370.30">
    <property type="match status" value="2"/>
</dbReference>
<dbReference type="Proteomes" id="UP000027190">
    <property type="component" value="Unassembled WGS sequence"/>
</dbReference>
<feature type="disulfide bond" evidence="9">
    <location>
        <begin position="353"/>
        <end position="371"/>
    </location>
</feature>
<feature type="signal peptide" evidence="11">
    <location>
        <begin position="1"/>
        <end position="20"/>
    </location>
</feature>
<feature type="binding site" evidence="8">
    <location>
        <position position="384"/>
    </location>
    <ligand>
        <name>Zn(2+)</name>
        <dbReference type="ChEBI" id="CHEBI:29105"/>
        <label>1</label>
        <note>catalytic</note>
    </ligand>
</feature>
<dbReference type="GO" id="GO:0008241">
    <property type="term" value="F:peptidyl-dipeptidase activity"/>
    <property type="evidence" value="ECO:0007669"/>
    <property type="project" value="InterPro"/>
</dbReference>
<organism evidence="12 13">
    <name type="scientific">Hyphomonas chukchiensis</name>
    <dbReference type="NCBI Taxonomy" id="1280947"/>
    <lineage>
        <taxon>Bacteria</taxon>
        <taxon>Pseudomonadati</taxon>
        <taxon>Pseudomonadota</taxon>
        <taxon>Alphaproteobacteria</taxon>
        <taxon>Hyphomonadales</taxon>
        <taxon>Hyphomonadaceae</taxon>
        <taxon>Hyphomonas</taxon>
    </lineage>
</organism>
<sequence length="621" mass="69201">MRLSLATSAIALTIALASCAAPKETLQETTPVAAEATTESPTVTEARAFMARAESELSDMSDEASLVFWAQATNITDETNAAAAEIGARATKLSVSLANESKKFNIDDLPQDLARKMTKLRAGITIPAPSTEGAAEELSTITTDLDAKYGTGTFNYKGKDMTLDELSTIIETSRDPEELKAVWEGWRTVSPAMKDEYARMVEIANEGAVALGYPSLDQMWLSNYDMAPEEMEAEVDRLWSQVEPLYKELHCYARTRLNAQYGDDVQPKTGPIRADLLGNMWAQDWSGIYDVVKTDTPGPSYNVTQRLVEKGYDPIKMVKTGEAFFTSLGFAPLPETFWERSMITRPEGKEVICHASAWDLDNKDDVRIKMCTEVNEEDFDTVHHELGHNFYQRAYKDQDFLYKDGANDGFHEAIGDFIGLSITPEYLKQIGLINESEMPPADADTALLLNIALKKIAFLPFALTVDGWRWDVLSGKTAPADYNDAWWAKRLEMQGIVPPGPRPADAFDPGAKYHIPGNTPYLRYFLSYILQFQFHKAACEQAGWEGPLHRCSIYDNKEVGERFNAMLEMGASKPWPDALEAFTGTREIDGSAIVEYFDPLMVYLKEQNEGQSCGWDEPAAE</sequence>
<evidence type="ECO:0000256" key="3">
    <source>
        <dbReference type="ARBA" id="ARBA00023180"/>
    </source>
</evidence>
<dbReference type="GO" id="GO:0006508">
    <property type="term" value="P:proteolysis"/>
    <property type="evidence" value="ECO:0007669"/>
    <property type="project" value="InterPro"/>
</dbReference>
<dbReference type="eggNOG" id="COG1164">
    <property type="taxonomic scope" value="Bacteria"/>
</dbReference>
<keyword evidence="2 9" id="KW-1015">Disulfide bond</keyword>
<evidence type="ECO:0000256" key="11">
    <source>
        <dbReference type="SAM" id="SignalP"/>
    </source>
</evidence>
<dbReference type="GO" id="GO:0016020">
    <property type="term" value="C:membrane"/>
    <property type="evidence" value="ECO:0007669"/>
    <property type="project" value="InterPro"/>
</dbReference>
<feature type="binding site" evidence="10">
    <location>
        <position position="412"/>
    </location>
    <ligand>
        <name>Zn(2+)</name>
        <dbReference type="ChEBI" id="CHEBI:29105"/>
        <label>2</label>
        <note>catalytic</note>
    </ligand>
</feature>
<feature type="binding site" evidence="7">
    <location>
        <position position="523"/>
    </location>
    <ligand>
        <name>chloride</name>
        <dbReference type="ChEBI" id="CHEBI:17996"/>
        <label>1</label>
    </ligand>
</feature>
<evidence type="ECO:0000256" key="10">
    <source>
        <dbReference type="PIRSR" id="PIRSR601548-8"/>
    </source>
</evidence>
<keyword evidence="1 11" id="KW-0732">Signal</keyword>
<feature type="disulfide bond" evidence="9">
    <location>
        <begin position="539"/>
        <end position="551"/>
    </location>
</feature>
<protein>
    <recommendedName>
        <fullName evidence="14">Peptidyl-dipeptidase A</fullName>
    </recommendedName>
</protein>
<evidence type="ECO:0000256" key="6">
    <source>
        <dbReference type="PIRSR" id="PIRSR601548-11"/>
    </source>
</evidence>
<feature type="chain" id="PRO_5001619320" description="Peptidyl-dipeptidase A" evidence="11">
    <location>
        <begin position="21"/>
        <end position="621"/>
    </location>
</feature>
<evidence type="ECO:0000256" key="5">
    <source>
        <dbReference type="PIRSR" id="PIRSR601548-10"/>
    </source>
</evidence>
<comment type="caution">
    <text evidence="12">The sequence shown here is derived from an EMBL/GenBank/DDBJ whole genome shotgun (WGS) entry which is preliminary data.</text>
</comment>
<dbReference type="AlphaFoldDB" id="A0A062UHQ6"/>
<evidence type="ECO:0000256" key="2">
    <source>
        <dbReference type="ARBA" id="ARBA00023157"/>
    </source>
</evidence>
<evidence type="ECO:0000313" key="12">
    <source>
        <dbReference type="EMBL" id="KCZ58305.1"/>
    </source>
</evidence>
<evidence type="ECO:0000256" key="1">
    <source>
        <dbReference type="ARBA" id="ARBA00022729"/>
    </source>
</evidence>
<feature type="active site" description="Proton donor 1" evidence="4">
    <location>
        <position position="514"/>
    </location>
</feature>
<feature type="glycosylation site" description="N-linked (GlcNAc...) asparagine" evidence="5">
    <location>
        <position position="74"/>
    </location>
</feature>
<dbReference type="STRING" id="1280947.HY30_16495"/>
<evidence type="ECO:0000256" key="7">
    <source>
        <dbReference type="PIRSR" id="PIRSR601548-2"/>
    </source>
</evidence>
<gene>
    <name evidence="12" type="ORF">HY30_16495</name>
</gene>
<dbReference type="GO" id="GO:0008237">
    <property type="term" value="F:metallopeptidase activity"/>
    <property type="evidence" value="ECO:0007669"/>
    <property type="project" value="InterPro"/>
</dbReference>
<name>A0A062UHQ6_9PROT</name>
<dbReference type="OrthoDB" id="5241329at2"/>
<keyword evidence="3 5" id="KW-0325">Glycoprotein</keyword>
<reference evidence="12 13" key="1">
    <citation type="journal article" date="2014" name="Antonie Van Leeuwenhoek">
        <title>Hyphomonas beringensis sp. nov. and Hyphomonas chukchiensis sp. nov., isolated from surface seawater of the Bering Sea and Chukchi Sea.</title>
        <authorList>
            <person name="Li C."/>
            <person name="Lai Q."/>
            <person name="Li G."/>
            <person name="Dong C."/>
            <person name="Wang J."/>
            <person name="Liao Y."/>
            <person name="Shao Z."/>
        </authorList>
    </citation>
    <scope>NUCLEOTIDE SEQUENCE [LARGE SCALE GENOMIC DNA]</scope>
    <source>
        <strain evidence="12 13">BH-BN04-4</strain>
    </source>
</reference>